<protein>
    <recommendedName>
        <fullName evidence="1">N-acetyltransferase domain-containing protein</fullName>
    </recommendedName>
</protein>
<dbReference type="Proteomes" id="UP000322876">
    <property type="component" value="Unassembled WGS sequence"/>
</dbReference>
<dbReference type="RefSeq" id="WP_149265740.1">
    <property type="nucleotide sequence ID" value="NZ_VFJB01000003.1"/>
</dbReference>
<comment type="caution">
    <text evidence="2">The sequence shown here is derived from an EMBL/GenBank/DDBJ whole genome shotgun (WGS) entry which is preliminary data.</text>
</comment>
<sequence length="371" mass="43717">MSDIIIKEVKNKSELLKFIKFPLTLYENCPYYVPHLTIERKEFFNPKKNPFFNHADVSYFLAYKDRKIAGRIAAIIDHNFINFQGEQTGYFGFLDFIDDLEVVKKLFEHALNYLKNKGIKKVIGPFNFSTNHEIGILLDSYDLPPVIMMTYNYEYYPHLIESCGFKKEKDVLAYKMEVNDFPERAQKAYNLLKNRLNVTLRSVNMKKFYEELELIKEIYNSAWEKNWGFVPMTDEEFDFMAKNLKSIIIPDLCIIAEYEGKPVGFSLTLPDINQILIKLNGKLFPFGIFKFITGFKKIDFARVITLGIVKEFRNRGLDYLLYYKTFENGFKHGFYKGELSWILEDNKPMNLALQKMGASVYKTYRIYSKNI</sequence>
<evidence type="ECO:0000259" key="1">
    <source>
        <dbReference type="PROSITE" id="PS51186"/>
    </source>
</evidence>
<reference evidence="2 3" key="1">
    <citation type="submission" date="2019-06" db="EMBL/GenBank/DDBJ databases">
        <title>Genomic insights into carbon and energy metabolism of Deferribacter autotrophicus revealed new metabolic traits in the phylum Deferribacteres.</title>
        <authorList>
            <person name="Slobodkin A.I."/>
            <person name="Slobodkina G.B."/>
            <person name="Allioux M."/>
            <person name="Alain K."/>
            <person name="Jebbar M."/>
            <person name="Shadrin V."/>
            <person name="Kublanov I.V."/>
            <person name="Toshchakov S.V."/>
            <person name="Bonch-Osmolovskaya E.A."/>
        </authorList>
    </citation>
    <scope>NUCLEOTIDE SEQUENCE [LARGE SCALE GENOMIC DNA]</scope>
    <source>
        <strain evidence="2 3">SL50</strain>
    </source>
</reference>
<dbReference type="SUPFAM" id="SSF55729">
    <property type="entry name" value="Acyl-CoA N-acyltransferases (Nat)"/>
    <property type="match status" value="1"/>
</dbReference>
<organism evidence="2 3">
    <name type="scientific">Deferribacter autotrophicus</name>
    <dbReference type="NCBI Taxonomy" id="500465"/>
    <lineage>
        <taxon>Bacteria</taxon>
        <taxon>Pseudomonadati</taxon>
        <taxon>Deferribacterota</taxon>
        <taxon>Deferribacteres</taxon>
        <taxon>Deferribacterales</taxon>
        <taxon>Deferribacteraceae</taxon>
        <taxon>Deferribacter</taxon>
    </lineage>
</organism>
<dbReference type="PANTHER" id="PTHR41368:SF1">
    <property type="entry name" value="PROTEIN YGHO"/>
    <property type="match status" value="1"/>
</dbReference>
<gene>
    <name evidence="2" type="ORF">FHQ18_03260</name>
</gene>
<evidence type="ECO:0000313" key="2">
    <source>
        <dbReference type="EMBL" id="KAA0258982.1"/>
    </source>
</evidence>
<accession>A0A5A8F8T3</accession>
<dbReference type="AlphaFoldDB" id="A0A5A8F8T3"/>
<dbReference type="Gene3D" id="3.40.630.30">
    <property type="match status" value="1"/>
</dbReference>
<dbReference type="InterPro" id="IPR000182">
    <property type="entry name" value="GNAT_dom"/>
</dbReference>
<dbReference type="PROSITE" id="PS51186">
    <property type="entry name" value="GNAT"/>
    <property type="match status" value="1"/>
</dbReference>
<keyword evidence="3" id="KW-1185">Reference proteome</keyword>
<dbReference type="InterPro" id="IPR039968">
    <property type="entry name" value="BcerS-like"/>
</dbReference>
<evidence type="ECO:0000313" key="3">
    <source>
        <dbReference type="Proteomes" id="UP000322876"/>
    </source>
</evidence>
<dbReference type="EMBL" id="VFJB01000003">
    <property type="protein sequence ID" value="KAA0258982.1"/>
    <property type="molecule type" value="Genomic_DNA"/>
</dbReference>
<dbReference type="PANTHER" id="PTHR41368">
    <property type="entry name" value="PROTEIN YGHO"/>
    <property type="match status" value="1"/>
</dbReference>
<name>A0A5A8F8T3_9BACT</name>
<feature type="domain" description="N-acetyltransferase" evidence="1">
    <location>
        <begin position="198"/>
        <end position="371"/>
    </location>
</feature>
<dbReference type="InterPro" id="IPR016181">
    <property type="entry name" value="Acyl_CoA_acyltransferase"/>
</dbReference>
<dbReference type="OrthoDB" id="9806005at2"/>
<proteinExistence type="predicted"/>
<dbReference type="GO" id="GO:0016747">
    <property type="term" value="F:acyltransferase activity, transferring groups other than amino-acyl groups"/>
    <property type="evidence" value="ECO:0007669"/>
    <property type="project" value="InterPro"/>
</dbReference>